<reference evidence="1" key="2">
    <citation type="submission" date="2017-06" db="EMBL/GenBank/DDBJ databases">
        <title>WGS assembly of Brachypodium distachyon.</title>
        <authorList>
            <consortium name="The International Brachypodium Initiative"/>
            <person name="Lucas S."/>
            <person name="Harmon-Smith M."/>
            <person name="Lail K."/>
            <person name="Tice H."/>
            <person name="Grimwood J."/>
            <person name="Bruce D."/>
            <person name="Barry K."/>
            <person name="Shu S."/>
            <person name="Lindquist E."/>
            <person name="Wang M."/>
            <person name="Pitluck S."/>
            <person name="Vogel J.P."/>
            <person name="Garvin D.F."/>
            <person name="Mockler T.C."/>
            <person name="Schmutz J."/>
            <person name="Rokhsar D."/>
            <person name="Bevan M.W."/>
        </authorList>
    </citation>
    <scope>NUCLEOTIDE SEQUENCE</scope>
    <source>
        <strain evidence="1">Bd21</strain>
    </source>
</reference>
<dbReference type="Gramene" id="PNT73181">
    <property type="protein sequence ID" value="PNT73181"/>
    <property type="gene ID" value="BRADI_2g54806v3"/>
</dbReference>
<organism evidence="1">
    <name type="scientific">Brachypodium distachyon</name>
    <name type="common">Purple false brome</name>
    <name type="synonym">Trachynia distachya</name>
    <dbReference type="NCBI Taxonomy" id="15368"/>
    <lineage>
        <taxon>Eukaryota</taxon>
        <taxon>Viridiplantae</taxon>
        <taxon>Streptophyta</taxon>
        <taxon>Embryophyta</taxon>
        <taxon>Tracheophyta</taxon>
        <taxon>Spermatophyta</taxon>
        <taxon>Magnoliopsida</taxon>
        <taxon>Liliopsida</taxon>
        <taxon>Poales</taxon>
        <taxon>Poaceae</taxon>
        <taxon>BOP clade</taxon>
        <taxon>Pooideae</taxon>
        <taxon>Stipodae</taxon>
        <taxon>Brachypodieae</taxon>
        <taxon>Brachypodium</taxon>
    </lineage>
</organism>
<dbReference type="EnsemblPlants" id="PNT73181">
    <property type="protein sequence ID" value="PNT73181"/>
    <property type="gene ID" value="BRADI_2g54806v3"/>
</dbReference>
<reference evidence="1 2" key="1">
    <citation type="journal article" date="2010" name="Nature">
        <title>Genome sequencing and analysis of the model grass Brachypodium distachyon.</title>
        <authorList>
            <consortium name="International Brachypodium Initiative"/>
        </authorList>
    </citation>
    <scope>NUCLEOTIDE SEQUENCE [LARGE SCALE GENOMIC DNA]</scope>
    <source>
        <strain evidence="1 2">Bd21</strain>
    </source>
</reference>
<dbReference type="AlphaFoldDB" id="A0A2K2DFX2"/>
<evidence type="ECO:0000313" key="3">
    <source>
        <dbReference type="Proteomes" id="UP000008810"/>
    </source>
</evidence>
<proteinExistence type="predicted"/>
<accession>A0A2K2DFX2</accession>
<dbReference type="InParanoid" id="A0A2K2DFX2"/>
<reference evidence="2" key="3">
    <citation type="submission" date="2018-08" db="UniProtKB">
        <authorList>
            <consortium name="EnsemblPlants"/>
        </authorList>
    </citation>
    <scope>IDENTIFICATION</scope>
    <source>
        <strain evidence="2">cv. Bd21</strain>
    </source>
</reference>
<name>A0A2K2DFX2_BRADI</name>
<keyword evidence="3" id="KW-1185">Reference proteome</keyword>
<protein>
    <submittedName>
        <fullName evidence="1 2">Uncharacterized protein</fullName>
    </submittedName>
</protein>
<evidence type="ECO:0000313" key="2">
    <source>
        <dbReference type="EnsemblPlants" id="PNT73181"/>
    </source>
</evidence>
<evidence type="ECO:0000313" key="1">
    <source>
        <dbReference type="EMBL" id="PNT73181.1"/>
    </source>
</evidence>
<dbReference type="Proteomes" id="UP000008810">
    <property type="component" value="Chromosome 2"/>
</dbReference>
<dbReference type="EMBL" id="CM000881">
    <property type="protein sequence ID" value="PNT73181.1"/>
    <property type="molecule type" value="Genomic_DNA"/>
</dbReference>
<sequence>MSKTVFRSKVIQVEPSGKSAYGQGQFLGDQKTIILVAF</sequence>
<gene>
    <name evidence="1" type="ORF">BRADI_2g54806v3</name>
</gene>